<keyword evidence="2" id="KW-1185">Reference proteome</keyword>
<name>A0A6N8KZH5_9SPHI</name>
<gene>
    <name evidence="1" type="ORF">GQF63_06180</name>
</gene>
<sequence>MKKINIIYFVVALSLALGACRKSDGVDEGNSIFQPKDPATLTAFDHWITKNISYPYNIDILYKYTDINTDPRFILTPADIDKSQKMLQVVKYAWLEAYDEVLGVDFTRKYAPKQFMFVGSSAFDSGNTKVLATAEGGVKITMYEINQMKLDAESLSENYFHVIHHEFSHILHQTKNYSTDFQKISESDYIKDDWASGITEETARKKGFVSAYAMSEPNEDFAETYSRFITSTDKKWAALLAPGGAEGTAIINKKLNIIREYARNSWGFELDELRAVVLRRSERVTQLPFIEFN</sequence>
<dbReference type="PROSITE" id="PS51257">
    <property type="entry name" value="PROKAR_LIPOPROTEIN"/>
    <property type="match status" value="1"/>
</dbReference>
<proteinExistence type="predicted"/>
<reference evidence="1 2" key="1">
    <citation type="submission" date="2019-12" db="EMBL/GenBank/DDBJ databases">
        <authorList>
            <person name="Dong K."/>
        </authorList>
    </citation>
    <scope>NUCLEOTIDE SEQUENCE [LARGE SCALE GENOMIC DNA]</scope>
    <source>
        <strain evidence="1 2">JCM 31225</strain>
    </source>
</reference>
<dbReference type="SUPFAM" id="SSF55486">
    <property type="entry name" value="Metalloproteases ('zincins'), catalytic domain"/>
    <property type="match status" value="1"/>
</dbReference>
<evidence type="ECO:0000313" key="2">
    <source>
        <dbReference type="Proteomes" id="UP000435036"/>
    </source>
</evidence>
<accession>A0A6N8KZH5</accession>
<dbReference type="NCBIfam" id="TIGR04549">
    <property type="entry name" value="LP_HExxH_w_tonB"/>
    <property type="match status" value="1"/>
</dbReference>
<dbReference type="RefSeq" id="WP_160368353.1">
    <property type="nucleotide sequence ID" value="NZ_WSQA01000004.1"/>
</dbReference>
<evidence type="ECO:0008006" key="3">
    <source>
        <dbReference type="Google" id="ProtNLM"/>
    </source>
</evidence>
<dbReference type="AlphaFoldDB" id="A0A6N8KZH5"/>
<dbReference type="Proteomes" id="UP000435036">
    <property type="component" value="Unassembled WGS sequence"/>
</dbReference>
<dbReference type="Pfam" id="PF15890">
    <property type="entry name" value="Peptidase_Mx1"/>
    <property type="match status" value="1"/>
</dbReference>
<dbReference type="InterPro" id="IPR030890">
    <property type="entry name" value="LP_HExxH_w_TonB"/>
</dbReference>
<dbReference type="Gene3D" id="3.40.390.70">
    <property type="match status" value="1"/>
</dbReference>
<evidence type="ECO:0000313" key="1">
    <source>
        <dbReference type="EMBL" id="MVZ61601.1"/>
    </source>
</evidence>
<organism evidence="1 2">
    <name type="scientific">Sphingobacterium humi</name>
    <dbReference type="NCBI Taxonomy" id="1796905"/>
    <lineage>
        <taxon>Bacteria</taxon>
        <taxon>Pseudomonadati</taxon>
        <taxon>Bacteroidota</taxon>
        <taxon>Sphingobacteriia</taxon>
        <taxon>Sphingobacteriales</taxon>
        <taxon>Sphingobacteriaceae</taxon>
        <taxon>Sphingobacterium</taxon>
    </lineage>
</organism>
<comment type="caution">
    <text evidence="1">The sequence shown here is derived from an EMBL/GenBank/DDBJ whole genome shotgun (WGS) entry which is preliminary data.</text>
</comment>
<dbReference type="EMBL" id="WSQA01000004">
    <property type="protein sequence ID" value="MVZ61601.1"/>
    <property type="molecule type" value="Genomic_DNA"/>
</dbReference>
<protein>
    <recommendedName>
        <fullName evidence="3">Substrate import-associated zinc metallohydrolase lipoprotein</fullName>
    </recommendedName>
</protein>
<dbReference type="OrthoDB" id="1113652at2"/>